<name>A0AAV4C5W0_9GAST</name>
<sequence>MLASGFSHPSSISPHITTVPSARALRFEPKSLCRRNSGYADPPSVTQHHPASPCAIHTSTLLKYLDVNHKRRGNLSNLTDHARQVKTDRNATLRGLDP</sequence>
<reference evidence="2 3" key="1">
    <citation type="journal article" date="2021" name="Elife">
        <title>Chloroplast acquisition without the gene transfer in kleptoplastic sea slugs, Plakobranchus ocellatus.</title>
        <authorList>
            <person name="Maeda T."/>
            <person name="Takahashi S."/>
            <person name="Yoshida T."/>
            <person name="Shimamura S."/>
            <person name="Takaki Y."/>
            <person name="Nagai Y."/>
            <person name="Toyoda A."/>
            <person name="Suzuki Y."/>
            <person name="Arimoto A."/>
            <person name="Ishii H."/>
            <person name="Satoh N."/>
            <person name="Nishiyama T."/>
            <person name="Hasebe M."/>
            <person name="Maruyama T."/>
            <person name="Minagawa J."/>
            <person name="Obokata J."/>
            <person name="Shigenobu S."/>
        </authorList>
    </citation>
    <scope>NUCLEOTIDE SEQUENCE [LARGE SCALE GENOMIC DNA]</scope>
</reference>
<feature type="region of interest" description="Disordered" evidence="1">
    <location>
        <begin position="73"/>
        <end position="98"/>
    </location>
</feature>
<evidence type="ECO:0000313" key="2">
    <source>
        <dbReference type="EMBL" id="GFO26383.1"/>
    </source>
</evidence>
<protein>
    <submittedName>
        <fullName evidence="2">Uncharacterized protein</fullName>
    </submittedName>
</protein>
<feature type="compositionally biased region" description="Basic and acidic residues" evidence="1">
    <location>
        <begin position="80"/>
        <end position="98"/>
    </location>
</feature>
<comment type="caution">
    <text evidence="2">The sequence shown here is derived from an EMBL/GenBank/DDBJ whole genome shotgun (WGS) entry which is preliminary data.</text>
</comment>
<organism evidence="2 3">
    <name type="scientific">Plakobranchus ocellatus</name>
    <dbReference type="NCBI Taxonomy" id="259542"/>
    <lineage>
        <taxon>Eukaryota</taxon>
        <taxon>Metazoa</taxon>
        <taxon>Spiralia</taxon>
        <taxon>Lophotrochozoa</taxon>
        <taxon>Mollusca</taxon>
        <taxon>Gastropoda</taxon>
        <taxon>Heterobranchia</taxon>
        <taxon>Euthyneura</taxon>
        <taxon>Panpulmonata</taxon>
        <taxon>Sacoglossa</taxon>
        <taxon>Placobranchoidea</taxon>
        <taxon>Plakobranchidae</taxon>
        <taxon>Plakobranchus</taxon>
    </lineage>
</organism>
<accession>A0AAV4C5W0</accession>
<evidence type="ECO:0000313" key="3">
    <source>
        <dbReference type="Proteomes" id="UP000735302"/>
    </source>
</evidence>
<dbReference type="EMBL" id="BLXT01005830">
    <property type="protein sequence ID" value="GFO26383.1"/>
    <property type="molecule type" value="Genomic_DNA"/>
</dbReference>
<evidence type="ECO:0000256" key="1">
    <source>
        <dbReference type="SAM" id="MobiDB-lite"/>
    </source>
</evidence>
<dbReference type="Proteomes" id="UP000735302">
    <property type="component" value="Unassembled WGS sequence"/>
</dbReference>
<dbReference type="AlphaFoldDB" id="A0AAV4C5W0"/>
<keyword evidence="3" id="KW-1185">Reference proteome</keyword>
<gene>
    <name evidence="2" type="ORF">PoB_005288800</name>
</gene>
<proteinExistence type="predicted"/>